<keyword evidence="8 14" id="KW-1133">Transmembrane helix</keyword>
<keyword evidence="6 14" id="KW-0812">Transmembrane</keyword>
<dbReference type="PANTHER" id="PTHR11035:SF3">
    <property type="entry name" value="VERY-LONG-CHAIN (3R)-3-HYDROXYACYL-COA DEHYDRATASE"/>
    <property type="match status" value="1"/>
</dbReference>
<comment type="subcellular location">
    <subcellularLocation>
        <location evidence="14">Endoplasmic reticulum membrane</location>
        <topology evidence="14">Multi-pass membrane protein</topology>
    </subcellularLocation>
    <subcellularLocation>
        <location evidence="1">Membrane</location>
        <topology evidence="1">Multi-pass membrane protein</topology>
    </subcellularLocation>
</comment>
<protein>
    <recommendedName>
        <fullName evidence="4 14">Very-long-chain (3R)-3-hydroxyacyl-CoA dehydratase</fullName>
        <ecNumber evidence="4 14">4.2.1.134</ecNumber>
    </recommendedName>
</protein>
<comment type="pathway">
    <text evidence="2 14">Lipid metabolism; fatty acid biosynthesis.</text>
</comment>
<feature type="transmembrane region" description="Helical" evidence="14">
    <location>
        <begin position="101"/>
        <end position="120"/>
    </location>
</feature>
<dbReference type="EC" id="4.2.1.134" evidence="4 14"/>
<evidence type="ECO:0000256" key="12">
    <source>
        <dbReference type="ARBA" id="ARBA00023239"/>
    </source>
</evidence>
<reference evidence="15 16" key="1">
    <citation type="submission" date="2024-01" db="EMBL/GenBank/DDBJ databases">
        <authorList>
            <consortium name="Genoscope - CEA"/>
            <person name="William W."/>
        </authorList>
    </citation>
    <scope>NUCLEOTIDE SEQUENCE [LARGE SCALE GENOMIC DNA]</scope>
    <source>
        <strain evidence="15 16">29B2s-10</strain>
    </source>
</reference>
<keyword evidence="7 14" id="KW-0276">Fatty acid metabolism</keyword>
<dbReference type="PANTHER" id="PTHR11035">
    <property type="entry name" value="VERY-LONG-CHAIN (3R)-3-HYDROXYACYL-COA DEHYDRATASE"/>
    <property type="match status" value="1"/>
</dbReference>
<evidence type="ECO:0000256" key="8">
    <source>
        <dbReference type="ARBA" id="ARBA00022989"/>
    </source>
</evidence>
<evidence type="ECO:0000256" key="6">
    <source>
        <dbReference type="ARBA" id="ARBA00022692"/>
    </source>
</evidence>
<dbReference type="Pfam" id="PF04387">
    <property type="entry name" value="PTPLA"/>
    <property type="match status" value="1"/>
</dbReference>
<feature type="transmembrane region" description="Helical" evidence="14">
    <location>
        <begin position="15"/>
        <end position="39"/>
    </location>
</feature>
<keyword evidence="9 14" id="KW-0443">Lipid metabolism</keyword>
<evidence type="ECO:0000256" key="9">
    <source>
        <dbReference type="ARBA" id="ARBA00023098"/>
    </source>
</evidence>
<evidence type="ECO:0000256" key="3">
    <source>
        <dbReference type="ARBA" id="ARBA00007811"/>
    </source>
</evidence>
<feature type="transmembrane region" description="Helical" evidence="14">
    <location>
        <begin position="51"/>
        <end position="69"/>
    </location>
</feature>
<keyword evidence="11 14" id="KW-0275">Fatty acid biosynthesis</keyword>
<feature type="transmembrane region" description="Helical" evidence="14">
    <location>
        <begin position="76"/>
        <end position="95"/>
    </location>
</feature>
<organism evidence="15 16">
    <name type="scientific">[Candida] anglica</name>
    <dbReference type="NCBI Taxonomy" id="148631"/>
    <lineage>
        <taxon>Eukaryota</taxon>
        <taxon>Fungi</taxon>
        <taxon>Dikarya</taxon>
        <taxon>Ascomycota</taxon>
        <taxon>Saccharomycotina</taxon>
        <taxon>Pichiomycetes</taxon>
        <taxon>Debaryomycetaceae</taxon>
        <taxon>Kurtzmaniella</taxon>
    </lineage>
</organism>
<keyword evidence="16" id="KW-1185">Reference proteome</keyword>
<evidence type="ECO:0000256" key="7">
    <source>
        <dbReference type="ARBA" id="ARBA00022832"/>
    </source>
</evidence>
<keyword evidence="5 14" id="KW-0444">Lipid biosynthesis</keyword>
<evidence type="ECO:0000256" key="4">
    <source>
        <dbReference type="ARBA" id="ARBA00013122"/>
    </source>
</evidence>
<evidence type="ECO:0000256" key="13">
    <source>
        <dbReference type="ARBA" id="ARBA00036671"/>
    </source>
</evidence>
<gene>
    <name evidence="15" type="ORF">CAAN4_A12310</name>
</gene>
<evidence type="ECO:0000256" key="2">
    <source>
        <dbReference type="ARBA" id="ARBA00005194"/>
    </source>
</evidence>
<feature type="transmembrane region" description="Helical" evidence="14">
    <location>
        <begin position="141"/>
        <end position="163"/>
    </location>
</feature>
<evidence type="ECO:0000256" key="5">
    <source>
        <dbReference type="ARBA" id="ARBA00022516"/>
    </source>
</evidence>
<evidence type="ECO:0000256" key="14">
    <source>
        <dbReference type="RuleBase" id="RU363109"/>
    </source>
</evidence>
<evidence type="ECO:0000313" key="16">
    <source>
        <dbReference type="Proteomes" id="UP001497600"/>
    </source>
</evidence>
<comment type="catalytic activity">
    <reaction evidence="13 14">
        <text>a very-long-chain (3R)-3-hydroxyacyl-CoA = a very-long-chain (2E)-enoyl-CoA + H2O</text>
        <dbReference type="Rhea" id="RHEA:45812"/>
        <dbReference type="ChEBI" id="CHEBI:15377"/>
        <dbReference type="ChEBI" id="CHEBI:83728"/>
        <dbReference type="ChEBI" id="CHEBI:85440"/>
        <dbReference type="EC" id="4.2.1.134"/>
    </reaction>
</comment>
<keyword evidence="10 14" id="KW-0472">Membrane</keyword>
<accession>A0ABP0E6N4</accession>
<proteinExistence type="inferred from homology"/>
<sequence>MAQLYPLSTKGKLIFFYNVTSFTLWLCCLGRLLILLPLVGRSFVPGGIADFFHVVSLLPIISLLIIPTWSRERLWSVLNCLRMAWICYGVIFPYPRIAKHTSYSFLIISWCITNIINSGYYSFRVKTRTSPQWLFWLKHHIFFITFPMSLVSEMILIFLSLGFVDDDSIYELILKGAFLLYIPVAYFYWGHLKSTRVIKYKQVIAKRVQGRTASTNI</sequence>
<keyword evidence="14" id="KW-0256">Endoplasmic reticulum</keyword>
<dbReference type="InterPro" id="IPR007482">
    <property type="entry name" value="Tyr_Pase-like_PTPLA"/>
</dbReference>
<dbReference type="Proteomes" id="UP001497600">
    <property type="component" value="Chromosome A"/>
</dbReference>
<comment type="similarity">
    <text evidence="3 14">Belongs to the very long-chain fatty acids dehydratase HACD family.</text>
</comment>
<comment type="function">
    <text evidence="14">Catalyzes the third of the four reactions of the long-chain fatty acids elongation cycle. This endoplasmic reticulum-bound enzymatic process, allows the addition of two carbons to the chain of long- and very long-chain fatty acids/VLCFAs per cycle. This enzyme catalyzes the dehydration of the 3-hydroxyacyl-CoA intermediate into trans-2,3-enoyl-CoA, within each cycle of fatty acid elongation. Thereby, it participates to the production of VLCFAs of different chain lengths that are involved in multiple biological processes as precursors of membrane lipids and lipid mediators.</text>
</comment>
<evidence type="ECO:0000256" key="1">
    <source>
        <dbReference type="ARBA" id="ARBA00004141"/>
    </source>
</evidence>
<name>A0ABP0E6N4_9ASCO</name>
<evidence type="ECO:0000256" key="11">
    <source>
        <dbReference type="ARBA" id="ARBA00023160"/>
    </source>
</evidence>
<keyword evidence="12 14" id="KW-0456">Lyase</keyword>
<feature type="transmembrane region" description="Helical" evidence="14">
    <location>
        <begin position="169"/>
        <end position="189"/>
    </location>
</feature>
<dbReference type="EMBL" id="OZ004253">
    <property type="protein sequence ID" value="CAK7894412.1"/>
    <property type="molecule type" value="Genomic_DNA"/>
</dbReference>
<evidence type="ECO:0000313" key="15">
    <source>
        <dbReference type="EMBL" id="CAK7894412.1"/>
    </source>
</evidence>
<evidence type="ECO:0000256" key="10">
    <source>
        <dbReference type="ARBA" id="ARBA00023136"/>
    </source>
</evidence>